<evidence type="ECO:0000313" key="3">
    <source>
        <dbReference type="Proteomes" id="UP000037923"/>
    </source>
</evidence>
<dbReference type="OMA" id="CCCDIDS"/>
<organism evidence="2 3">
    <name type="scientific">Leptomonas pyrrhocoris</name>
    <name type="common">Firebug parasite</name>
    <dbReference type="NCBI Taxonomy" id="157538"/>
    <lineage>
        <taxon>Eukaryota</taxon>
        <taxon>Discoba</taxon>
        <taxon>Euglenozoa</taxon>
        <taxon>Kinetoplastea</taxon>
        <taxon>Metakinetoplastina</taxon>
        <taxon>Trypanosomatida</taxon>
        <taxon>Trypanosomatidae</taxon>
        <taxon>Leishmaniinae</taxon>
        <taxon>Leptomonas</taxon>
    </lineage>
</organism>
<keyword evidence="3" id="KW-1185">Reference proteome</keyword>
<dbReference type="EMBL" id="LGTL01000020">
    <property type="protein sequence ID" value="KPA76564.1"/>
    <property type="molecule type" value="Genomic_DNA"/>
</dbReference>
<name>A0A0N0DSV7_LEPPY</name>
<gene>
    <name evidence="2" type="ORF">ABB37_07850</name>
</gene>
<dbReference type="AlphaFoldDB" id="A0A0N0DSV7"/>
<dbReference type="VEuPathDB" id="TriTrypDB:LpyrH10_20_1730"/>
<protein>
    <submittedName>
        <fullName evidence="2">Uncharacterized protein</fullName>
    </submittedName>
</protein>
<dbReference type="OrthoDB" id="10541409at2759"/>
<sequence>MSATEPLTHVTVRGRHFFIPRSLTNASSLHATGYTDGDDVPMVAKPVLTGQREPDVPTAEEHRVLHELLAAVVLSASCRCGGIDGSLGGTEFSEDSGGVTNLSPPRTLSATTAAGLNDSLSSSTTSYTAASPEPSKPSGAPATPSNCAKAQRVAFAVAVILLSCALLRTARDT</sequence>
<dbReference type="RefSeq" id="XP_015655003.1">
    <property type="nucleotide sequence ID" value="XM_015806639.1"/>
</dbReference>
<evidence type="ECO:0000313" key="2">
    <source>
        <dbReference type="EMBL" id="KPA76564.1"/>
    </source>
</evidence>
<feature type="compositionally biased region" description="Polar residues" evidence="1">
    <location>
        <begin position="98"/>
        <end position="114"/>
    </location>
</feature>
<dbReference type="Proteomes" id="UP000037923">
    <property type="component" value="Unassembled WGS sequence"/>
</dbReference>
<dbReference type="GeneID" id="26908135"/>
<accession>A0A0N0DSV7</accession>
<feature type="compositionally biased region" description="Low complexity" evidence="1">
    <location>
        <begin position="119"/>
        <end position="133"/>
    </location>
</feature>
<reference evidence="2 3" key="1">
    <citation type="submission" date="2015-07" db="EMBL/GenBank/DDBJ databases">
        <title>High-quality genome of monoxenous trypanosomatid Leptomonas pyrrhocoris.</title>
        <authorList>
            <person name="Flegontov P."/>
            <person name="Butenko A."/>
            <person name="Firsov S."/>
            <person name="Vlcek C."/>
            <person name="Logacheva M.D."/>
            <person name="Field M."/>
            <person name="Filatov D."/>
            <person name="Flegontova O."/>
            <person name="Gerasimov E."/>
            <person name="Jackson A.P."/>
            <person name="Kelly S."/>
            <person name="Opperdoes F."/>
            <person name="O'Reilly A."/>
            <person name="Votypka J."/>
            <person name="Yurchenko V."/>
            <person name="Lukes J."/>
        </authorList>
    </citation>
    <scope>NUCLEOTIDE SEQUENCE [LARGE SCALE GENOMIC DNA]</scope>
    <source>
        <strain evidence="2">H10</strain>
    </source>
</reference>
<proteinExistence type="predicted"/>
<comment type="caution">
    <text evidence="2">The sequence shown here is derived from an EMBL/GenBank/DDBJ whole genome shotgun (WGS) entry which is preliminary data.</text>
</comment>
<feature type="region of interest" description="Disordered" evidence="1">
    <location>
        <begin position="93"/>
        <end position="144"/>
    </location>
</feature>
<evidence type="ECO:0000256" key="1">
    <source>
        <dbReference type="SAM" id="MobiDB-lite"/>
    </source>
</evidence>